<dbReference type="Gene3D" id="1.20.120.350">
    <property type="entry name" value="Voltage-gated potassium channels. Chain C"/>
    <property type="match status" value="1"/>
</dbReference>
<evidence type="ECO:0000313" key="15">
    <source>
        <dbReference type="EMBL" id="KAK0742834.1"/>
    </source>
</evidence>
<dbReference type="GO" id="GO:0034702">
    <property type="term" value="C:monoatomic ion channel complex"/>
    <property type="evidence" value="ECO:0007669"/>
    <property type="project" value="UniProtKB-KW"/>
</dbReference>
<accession>A0AA40ENZ0</accession>
<dbReference type="InterPro" id="IPR005821">
    <property type="entry name" value="Ion_trans_dom"/>
</dbReference>
<dbReference type="Proteomes" id="UP001172155">
    <property type="component" value="Unassembled WGS sequence"/>
</dbReference>
<dbReference type="PANTHER" id="PTHR46480:SF1">
    <property type="entry name" value="VOLTAGE-GATED HYDROGEN CHANNEL 1"/>
    <property type="match status" value="1"/>
</dbReference>
<evidence type="ECO:0000256" key="6">
    <source>
        <dbReference type="ARBA" id="ARBA00022882"/>
    </source>
</evidence>
<keyword evidence="7 13" id="KW-1133">Transmembrane helix</keyword>
<dbReference type="AlphaFoldDB" id="A0AA40ENZ0"/>
<dbReference type="InterPro" id="IPR031846">
    <property type="entry name" value="Hvcn1"/>
</dbReference>
<gene>
    <name evidence="15" type="ORF">B0T18DRAFT_489738</name>
</gene>
<name>A0AA40ENZ0_9PEZI</name>
<evidence type="ECO:0000256" key="12">
    <source>
        <dbReference type="ARBA" id="ARBA00031989"/>
    </source>
</evidence>
<evidence type="ECO:0000256" key="4">
    <source>
        <dbReference type="ARBA" id="ARBA00022475"/>
    </source>
</evidence>
<evidence type="ECO:0000256" key="11">
    <source>
        <dbReference type="ARBA" id="ARBA00023303"/>
    </source>
</evidence>
<evidence type="ECO:0000256" key="7">
    <source>
        <dbReference type="ARBA" id="ARBA00022989"/>
    </source>
</evidence>
<reference evidence="15" key="1">
    <citation type="submission" date="2023-06" db="EMBL/GenBank/DDBJ databases">
        <title>Genome-scale phylogeny and comparative genomics of the fungal order Sordariales.</title>
        <authorList>
            <consortium name="Lawrence Berkeley National Laboratory"/>
            <person name="Hensen N."/>
            <person name="Bonometti L."/>
            <person name="Westerberg I."/>
            <person name="Brannstrom I.O."/>
            <person name="Guillou S."/>
            <person name="Cros-Aarteil S."/>
            <person name="Calhoun S."/>
            <person name="Haridas S."/>
            <person name="Kuo A."/>
            <person name="Mondo S."/>
            <person name="Pangilinan J."/>
            <person name="Riley R."/>
            <person name="LaButti K."/>
            <person name="Andreopoulos B."/>
            <person name="Lipzen A."/>
            <person name="Chen C."/>
            <person name="Yanf M."/>
            <person name="Daum C."/>
            <person name="Ng V."/>
            <person name="Clum A."/>
            <person name="Steindorff A."/>
            <person name="Ohm R."/>
            <person name="Martin F."/>
            <person name="Silar P."/>
            <person name="Natvig D."/>
            <person name="Lalanne C."/>
            <person name="Gautier V."/>
            <person name="Ament-velasquez S.L."/>
            <person name="Kruys A."/>
            <person name="Hutchinson M.I."/>
            <person name="Powell A.J."/>
            <person name="Barry K."/>
            <person name="Miller A.N."/>
            <person name="Grigoriev I.V."/>
            <person name="Debuchy R."/>
            <person name="Gladieux P."/>
            <person name="Thoren M.H."/>
            <person name="Johannesson H."/>
        </authorList>
    </citation>
    <scope>NUCLEOTIDE SEQUENCE</scope>
    <source>
        <strain evidence="15">SMH3187-1</strain>
    </source>
</reference>
<organism evidence="15 16">
    <name type="scientific">Schizothecium vesticola</name>
    <dbReference type="NCBI Taxonomy" id="314040"/>
    <lineage>
        <taxon>Eukaryota</taxon>
        <taxon>Fungi</taxon>
        <taxon>Dikarya</taxon>
        <taxon>Ascomycota</taxon>
        <taxon>Pezizomycotina</taxon>
        <taxon>Sordariomycetes</taxon>
        <taxon>Sordariomycetidae</taxon>
        <taxon>Sordariales</taxon>
        <taxon>Schizotheciaceae</taxon>
        <taxon>Schizothecium</taxon>
    </lineage>
</organism>
<evidence type="ECO:0000256" key="13">
    <source>
        <dbReference type="SAM" id="Phobius"/>
    </source>
</evidence>
<evidence type="ECO:0000313" key="16">
    <source>
        <dbReference type="Proteomes" id="UP001172155"/>
    </source>
</evidence>
<comment type="caution">
    <text evidence="15">The sequence shown here is derived from an EMBL/GenBank/DDBJ whole genome shotgun (WGS) entry which is preliminary data.</text>
</comment>
<evidence type="ECO:0000256" key="8">
    <source>
        <dbReference type="ARBA" id="ARBA00023054"/>
    </source>
</evidence>
<dbReference type="InterPro" id="IPR027359">
    <property type="entry name" value="Volt_channel_dom_sf"/>
</dbReference>
<evidence type="ECO:0000259" key="14">
    <source>
        <dbReference type="Pfam" id="PF00520"/>
    </source>
</evidence>
<keyword evidence="10 13" id="KW-0472">Membrane</keyword>
<evidence type="ECO:0000256" key="2">
    <source>
        <dbReference type="ARBA" id="ARBA00015897"/>
    </source>
</evidence>
<keyword evidence="8" id="KW-0175">Coiled coil</keyword>
<feature type="domain" description="Ion transport" evidence="14">
    <location>
        <begin position="15"/>
        <end position="109"/>
    </location>
</feature>
<evidence type="ECO:0000256" key="5">
    <source>
        <dbReference type="ARBA" id="ARBA00022692"/>
    </source>
</evidence>
<evidence type="ECO:0000256" key="10">
    <source>
        <dbReference type="ARBA" id="ARBA00023136"/>
    </source>
</evidence>
<dbReference type="PANTHER" id="PTHR46480">
    <property type="entry name" value="F20B24.22"/>
    <property type="match status" value="1"/>
</dbReference>
<protein>
    <recommendedName>
        <fullName evidence="2">Voltage-gated hydrogen channel 1</fullName>
    </recommendedName>
    <alternativeName>
        <fullName evidence="12">Hydrogen voltage-gated channel 1</fullName>
    </alternativeName>
</protein>
<dbReference type="GO" id="GO:0030171">
    <property type="term" value="F:voltage-gated proton channel activity"/>
    <property type="evidence" value="ECO:0007669"/>
    <property type="project" value="InterPro"/>
</dbReference>
<feature type="transmembrane region" description="Helical" evidence="13">
    <location>
        <begin position="36"/>
        <end position="58"/>
    </location>
</feature>
<keyword evidence="3" id="KW-0813">Transport</keyword>
<dbReference type="Pfam" id="PF00520">
    <property type="entry name" value="Ion_trans"/>
    <property type="match status" value="1"/>
</dbReference>
<keyword evidence="11" id="KW-0407">Ion channel</keyword>
<keyword evidence="6" id="KW-0851">Voltage-gated channel</keyword>
<dbReference type="EMBL" id="JAUKUD010000005">
    <property type="protein sequence ID" value="KAK0742834.1"/>
    <property type="molecule type" value="Genomic_DNA"/>
</dbReference>
<proteinExistence type="predicted"/>
<dbReference type="GO" id="GO:0005886">
    <property type="term" value="C:plasma membrane"/>
    <property type="evidence" value="ECO:0007669"/>
    <property type="project" value="UniProtKB-SubCell"/>
</dbReference>
<keyword evidence="9" id="KW-0406">Ion transport</keyword>
<keyword evidence="4" id="KW-1003">Cell membrane</keyword>
<keyword evidence="16" id="KW-1185">Reference proteome</keyword>
<evidence type="ECO:0000256" key="3">
    <source>
        <dbReference type="ARBA" id="ARBA00022448"/>
    </source>
</evidence>
<keyword evidence="5 13" id="KW-0812">Transmembrane</keyword>
<evidence type="ECO:0000256" key="1">
    <source>
        <dbReference type="ARBA" id="ARBA00004651"/>
    </source>
</evidence>
<evidence type="ECO:0000256" key="9">
    <source>
        <dbReference type="ARBA" id="ARBA00023065"/>
    </source>
</evidence>
<comment type="subcellular location">
    <subcellularLocation>
        <location evidence="1">Cell membrane</location>
        <topology evidence="1">Multi-pass membrane protein</topology>
    </subcellularLocation>
</comment>
<sequence>MILVAMDVGVALLDILLTLAACDLHHSEPHEWSRGMHLISLAFGWAFMAELGVSLWAFGTEFFTDWFHCFDAVVIVGSLVVDVCGEGVVVEDMGGLVIGLRLWRVGKIVEELSVGVRERREEMEEKTCAEMGLSSRDKDFIWVVLLLLTGNLRPPRLWVDVWPGDGDPPHGFARQCMRLEGRGVV</sequence>